<evidence type="ECO:0000313" key="10">
    <source>
        <dbReference type="Proteomes" id="UP000449193"/>
    </source>
</evidence>
<keyword evidence="7" id="KW-1185">Reference proteome</keyword>
<evidence type="ECO:0000313" key="4">
    <source>
        <dbReference type="EMBL" id="MST92988.1"/>
    </source>
</evidence>
<evidence type="ECO:0000313" key="7">
    <source>
        <dbReference type="Proteomes" id="UP000032483"/>
    </source>
</evidence>
<feature type="transmembrane region" description="Helical" evidence="1">
    <location>
        <begin position="90"/>
        <end position="108"/>
    </location>
</feature>
<dbReference type="GeneID" id="42856060"/>
<dbReference type="Pfam" id="PF05437">
    <property type="entry name" value="AzlD"/>
    <property type="match status" value="1"/>
</dbReference>
<dbReference type="Proteomes" id="UP000053433">
    <property type="component" value="Unassembled WGS sequence"/>
</dbReference>
<evidence type="ECO:0000313" key="5">
    <source>
        <dbReference type="EMBL" id="MTS28769.1"/>
    </source>
</evidence>
<reference evidence="2" key="1">
    <citation type="submission" date="2015-02" db="EMBL/GenBank/DDBJ databases">
        <title>A novel member of the family Ruminococcaceae isolated from human feces.</title>
        <authorList>
            <person name="Shkoporov A.N."/>
            <person name="Chaplin A.V."/>
            <person name="Motuzova O.V."/>
            <person name="Kafarskaia L.I."/>
            <person name="Khokhlova E.V."/>
            <person name="Efimov B.A."/>
        </authorList>
    </citation>
    <scope>NUCLEOTIDE SEQUENCE [LARGE SCALE GENOMIC DNA]</scope>
    <source>
        <strain evidence="2">585-1</strain>
    </source>
</reference>
<dbReference type="Proteomes" id="UP000472755">
    <property type="component" value="Unassembled WGS sequence"/>
</dbReference>
<feature type="transmembrane region" description="Helical" evidence="1">
    <location>
        <begin position="40"/>
        <end position="58"/>
    </location>
</feature>
<keyword evidence="1" id="KW-0812">Transmembrane</keyword>
<evidence type="ECO:0000313" key="8">
    <source>
        <dbReference type="Proteomes" id="UP000053433"/>
    </source>
</evidence>
<evidence type="ECO:0000313" key="2">
    <source>
        <dbReference type="EMBL" id="KJF40654.1"/>
    </source>
</evidence>
<evidence type="ECO:0000313" key="6">
    <source>
        <dbReference type="EMBL" id="MTS52763.1"/>
    </source>
</evidence>
<protein>
    <submittedName>
        <fullName evidence="2">Branched-chain amino acid transporter AzlD</fullName>
    </submittedName>
</protein>
<keyword evidence="1" id="KW-1133">Transmembrane helix</keyword>
<dbReference type="RefSeq" id="WP_050004806.1">
    <property type="nucleotide sequence ID" value="NZ_CAOJUJ010000007.1"/>
</dbReference>
<gene>
    <name evidence="3" type="ORF">ASJ35_09140</name>
    <name evidence="4" type="ORF">FYJ76_13785</name>
    <name evidence="6" type="ORF">GMD52_14655</name>
    <name evidence="5" type="ORF">GMD59_15975</name>
    <name evidence="2" type="ORF">TQ39_05405</name>
</gene>
<evidence type="ECO:0000313" key="9">
    <source>
        <dbReference type="Proteomes" id="UP000431913"/>
    </source>
</evidence>
<feature type="transmembrane region" description="Helical" evidence="1">
    <location>
        <begin position="7"/>
        <end position="28"/>
    </location>
</feature>
<accession>A0A0D8J1M6</accession>
<reference evidence="10 11" key="3">
    <citation type="journal article" date="2019" name="Nat. Med.">
        <title>A library of human gut bacterial isolates paired with longitudinal multiomics data enables mechanistic microbiome research.</title>
        <authorList>
            <person name="Poyet M."/>
            <person name="Groussin M."/>
            <person name="Gibbons S.M."/>
            <person name="Avila-Pacheco J."/>
            <person name="Jiang X."/>
            <person name="Kearney S.M."/>
            <person name="Perrotta A.R."/>
            <person name="Berdy B."/>
            <person name="Zhao S."/>
            <person name="Lieberman T.D."/>
            <person name="Swanson P.K."/>
            <person name="Smith M."/>
            <person name="Roesemann S."/>
            <person name="Alexander J.E."/>
            <person name="Rich S.A."/>
            <person name="Livny J."/>
            <person name="Vlamakis H."/>
            <person name="Clish C."/>
            <person name="Bullock K."/>
            <person name="Deik A."/>
            <person name="Scott J."/>
            <person name="Pierce K.A."/>
            <person name="Xavier R.J."/>
            <person name="Alm E.J."/>
        </authorList>
    </citation>
    <scope>NUCLEOTIDE SEQUENCE [LARGE SCALE GENOMIC DNA]</scope>
    <source>
        <strain evidence="5 11">BIOML-A4</strain>
        <strain evidence="6 10">BIOML-A7</strain>
    </source>
</reference>
<keyword evidence="1" id="KW-0472">Membrane</keyword>
<dbReference type="EMBL" id="JXXK01000005">
    <property type="protein sequence ID" value="KJF40654.1"/>
    <property type="molecule type" value="Genomic_DNA"/>
</dbReference>
<dbReference type="Proteomes" id="UP000431913">
    <property type="component" value="Unassembled WGS sequence"/>
</dbReference>
<dbReference type="Proteomes" id="UP000032483">
    <property type="component" value="Unassembled WGS sequence"/>
</dbReference>
<reference evidence="3 8" key="2">
    <citation type="submission" date="2015-10" db="EMBL/GenBank/DDBJ databases">
        <title>A novel member of the family Ruminococcaceae isolated from human faeces.</title>
        <authorList>
            <person name="Shkoporov A.N."/>
            <person name="Chaplin A.V."/>
            <person name="Motuzova O.V."/>
            <person name="Kafarskaia L.I."/>
            <person name="Efimov B.A."/>
        </authorList>
    </citation>
    <scope>NUCLEOTIDE SEQUENCE [LARGE SCALE GENOMIC DNA]</scope>
    <source>
        <strain evidence="3 8">668</strain>
    </source>
</reference>
<sequence length="109" mass="11669">MTTAQSLITIGIIALGTVFTRFLPFWLFPKGKPAPRIVAYLGKVLPCAVMGLLVVYCLKDVQPAAAPYGLPELIAVAATAGLHVWKKNTLLSVGVGTVLYMLLVQLVFV</sequence>
<dbReference type="Proteomes" id="UP000449193">
    <property type="component" value="Unassembled WGS sequence"/>
</dbReference>
<dbReference type="EMBL" id="WMZU01000036">
    <property type="protein sequence ID" value="MTS28769.1"/>
    <property type="molecule type" value="Genomic_DNA"/>
</dbReference>
<dbReference type="EMBL" id="LMUA01000010">
    <property type="protein sequence ID" value="KUE76372.1"/>
    <property type="molecule type" value="Genomic_DNA"/>
</dbReference>
<name>A0A0D8J1M6_9FIRM</name>
<organism evidence="2 7">
    <name type="scientific">Ruthenibacterium lactatiformans</name>
    <dbReference type="NCBI Taxonomy" id="1550024"/>
    <lineage>
        <taxon>Bacteria</taxon>
        <taxon>Bacillati</taxon>
        <taxon>Bacillota</taxon>
        <taxon>Clostridia</taxon>
        <taxon>Eubacteriales</taxon>
        <taxon>Oscillospiraceae</taxon>
        <taxon>Ruthenibacterium</taxon>
    </lineage>
</organism>
<evidence type="ECO:0000313" key="3">
    <source>
        <dbReference type="EMBL" id="KUE76372.1"/>
    </source>
</evidence>
<proteinExistence type="predicted"/>
<dbReference type="EMBL" id="VUNJ01000018">
    <property type="protein sequence ID" value="MST92988.1"/>
    <property type="molecule type" value="Genomic_DNA"/>
</dbReference>
<dbReference type="EMBL" id="WMZR01000023">
    <property type="protein sequence ID" value="MTS52763.1"/>
    <property type="molecule type" value="Genomic_DNA"/>
</dbReference>
<accession>A0A0W7TRC6</accession>
<dbReference type="InterPro" id="IPR008407">
    <property type="entry name" value="Brnchd-chn_aa_trnsp_AzlD"/>
</dbReference>
<comment type="caution">
    <text evidence="2">The sequence shown here is derived from an EMBL/GenBank/DDBJ whole genome shotgun (WGS) entry which is preliminary data.</text>
</comment>
<dbReference type="PIRSF" id="PIRSF003203">
    <property type="entry name" value="AzlD"/>
    <property type="match status" value="1"/>
</dbReference>
<evidence type="ECO:0000313" key="11">
    <source>
        <dbReference type="Proteomes" id="UP000472755"/>
    </source>
</evidence>
<reference evidence="4 9" key="4">
    <citation type="submission" date="2019-08" db="EMBL/GenBank/DDBJ databases">
        <title>In-depth cultivation of the pig gut microbiome towards novel bacterial diversity and tailored functional studies.</title>
        <authorList>
            <person name="Wylensek D."/>
            <person name="Hitch T.C.A."/>
            <person name="Clavel T."/>
        </authorList>
    </citation>
    <scope>NUCLEOTIDE SEQUENCE [LARGE SCALE GENOMIC DNA]</scope>
    <source>
        <strain evidence="4 9">WCA3-601-WT-6J</strain>
    </source>
</reference>
<evidence type="ECO:0000256" key="1">
    <source>
        <dbReference type="SAM" id="Phobius"/>
    </source>
</evidence>
<dbReference type="AlphaFoldDB" id="A0A0D8J1M6"/>